<evidence type="ECO:0008006" key="3">
    <source>
        <dbReference type="Google" id="ProtNLM"/>
    </source>
</evidence>
<name>A0ABS2MWT9_9BACI</name>
<proteinExistence type="predicted"/>
<sequence>MKKQELEKQIEVLRMKMYQCYQNDNHSEEVLKISQQLDQLLNQSYKLSLKRKVM</sequence>
<accession>A0ABS2MWT9</accession>
<protein>
    <recommendedName>
        <fullName evidence="3">Spo0E family sporulation regulatory protein-aspartic acid phosphatase</fullName>
    </recommendedName>
</protein>
<dbReference type="EMBL" id="JAFBDR010000003">
    <property type="protein sequence ID" value="MBM7570356.1"/>
    <property type="molecule type" value="Genomic_DNA"/>
</dbReference>
<gene>
    <name evidence="1" type="ORF">JOC48_000834</name>
</gene>
<dbReference type="Proteomes" id="UP001296943">
    <property type="component" value="Unassembled WGS sequence"/>
</dbReference>
<dbReference type="InterPro" id="IPR036638">
    <property type="entry name" value="HLH_DNA-bd_sf"/>
</dbReference>
<dbReference type="RefSeq" id="WP_204497775.1">
    <property type="nucleotide sequence ID" value="NZ_JAFBDR010000003.1"/>
</dbReference>
<dbReference type="InterPro" id="IPR018540">
    <property type="entry name" value="Spo0E-like"/>
</dbReference>
<comment type="caution">
    <text evidence="1">The sequence shown here is derived from an EMBL/GenBank/DDBJ whole genome shotgun (WGS) entry which is preliminary data.</text>
</comment>
<dbReference type="Pfam" id="PF09388">
    <property type="entry name" value="SpoOE-like"/>
    <property type="match status" value="1"/>
</dbReference>
<keyword evidence="2" id="KW-1185">Reference proteome</keyword>
<evidence type="ECO:0000313" key="2">
    <source>
        <dbReference type="Proteomes" id="UP001296943"/>
    </source>
</evidence>
<reference evidence="1 2" key="1">
    <citation type="submission" date="2021-01" db="EMBL/GenBank/DDBJ databases">
        <title>Genomic Encyclopedia of Type Strains, Phase IV (KMG-IV): sequencing the most valuable type-strain genomes for metagenomic binning, comparative biology and taxonomic classification.</title>
        <authorList>
            <person name="Goeker M."/>
        </authorList>
    </citation>
    <scope>NUCLEOTIDE SEQUENCE [LARGE SCALE GENOMIC DNA]</scope>
    <source>
        <strain evidence="1 2">DSM 23711</strain>
    </source>
</reference>
<evidence type="ECO:0000313" key="1">
    <source>
        <dbReference type="EMBL" id="MBM7570356.1"/>
    </source>
</evidence>
<dbReference type="Gene3D" id="4.10.280.10">
    <property type="entry name" value="Helix-loop-helix DNA-binding domain"/>
    <property type="match status" value="1"/>
</dbReference>
<dbReference type="SUPFAM" id="SSF140500">
    <property type="entry name" value="BAS1536-like"/>
    <property type="match status" value="1"/>
</dbReference>
<dbReference type="InterPro" id="IPR037208">
    <property type="entry name" value="Spo0E-like_sf"/>
</dbReference>
<organism evidence="1 2">
    <name type="scientific">Aquibacillus albus</name>
    <dbReference type="NCBI Taxonomy" id="1168171"/>
    <lineage>
        <taxon>Bacteria</taxon>
        <taxon>Bacillati</taxon>
        <taxon>Bacillota</taxon>
        <taxon>Bacilli</taxon>
        <taxon>Bacillales</taxon>
        <taxon>Bacillaceae</taxon>
        <taxon>Aquibacillus</taxon>
    </lineage>
</organism>